<dbReference type="eggNOG" id="COG2319">
    <property type="taxonomic scope" value="Bacteria"/>
</dbReference>
<dbReference type="InterPro" id="IPR020472">
    <property type="entry name" value="WD40_PAC1"/>
</dbReference>
<keyword evidence="4" id="KW-0472">Membrane</keyword>
<evidence type="ECO:0000256" key="2">
    <source>
        <dbReference type="ARBA" id="ARBA00022737"/>
    </source>
</evidence>
<dbReference type="HOGENOM" id="CLU_349476_0_0_0"/>
<dbReference type="SUPFAM" id="SSF50998">
    <property type="entry name" value="Quinoprotein alcohol dehydrogenase-like"/>
    <property type="match status" value="2"/>
</dbReference>
<accession>H9UC95</accession>
<dbReference type="PROSITE" id="PS50294">
    <property type="entry name" value="WD_REPEATS_REGION"/>
    <property type="match status" value="4"/>
</dbReference>
<dbReference type="Pfam" id="PF00400">
    <property type="entry name" value="WD40"/>
    <property type="match status" value="5"/>
</dbReference>
<dbReference type="InterPro" id="IPR036322">
    <property type="entry name" value="WD40_repeat_dom_sf"/>
</dbReference>
<feature type="transmembrane region" description="Helical" evidence="4">
    <location>
        <begin position="44"/>
        <end position="64"/>
    </location>
</feature>
<dbReference type="Proteomes" id="UP000007384">
    <property type="component" value="Chromosome"/>
</dbReference>
<dbReference type="AlphaFoldDB" id="H9UC95"/>
<keyword evidence="2" id="KW-0677">Repeat</keyword>
<dbReference type="OrthoDB" id="36343at2"/>
<keyword evidence="4" id="KW-0812">Transmembrane</keyword>
<dbReference type="PANTHER" id="PTHR22847:SF637">
    <property type="entry name" value="WD REPEAT DOMAIN 5B"/>
    <property type="match status" value="1"/>
</dbReference>
<dbReference type="EMBL" id="CP003260">
    <property type="protein sequence ID" value="AFG35138.1"/>
    <property type="molecule type" value="Genomic_DNA"/>
</dbReference>
<reference evidence="5" key="1">
    <citation type="submission" date="2012-03" db="EMBL/GenBank/DDBJ databases">
        <title>Complete sequence of Fervidobacterium pennivorans DSM 9078.</title>
        <authorList>
            <consortium name="US DOE Joint Genome Institute"/>
            <person name="Lucas S."/>
            <person name="Han J."/>
            <person name="Lapidus A."/>
            <person name="Cheng J.-F."/>
            <person name="Goodwin L."/>
            <person name="Pitluck S."/>
            <person name="Peters L."/>
            <person name="Ovchinnikova G."/>
            <person name="Lu M."/>
            <person name="Detter J.C."/>
            <person name="Han C."/>
            <person name="Tapia R."/>
            <person name="Land M."/>
            <person name="Hauser L."/>
            <person name="Kyrpides N."/>
            <person name="Ivanova N."/>
            <person name="Pagani I."/>
            <person name="Noll K.M."/>
            <person name="Woyke T."/>
        </authorList>
    </citation>
    <scope>NUCLEOTIDE SEQUENCE</scope>
    <source>
        <strain evidence="5">DSM 9078</strain>
    </source>
</reference>
<evidence type="ECO:0000256" key="3">
    <source>
        <dbReference type="PROSITE-ProRule" id="PRU00221"/>
    </source>
</evidence>
<evidence type="ECO:0000256" key="4">
    <source>
        <dbReference type="SAM" id="Phobius"/>
    </source>
</evidence>
<keyword evidence="4" id="KW-1133">Transmembrane helix</keyword>
<evidence type="ECO:0000313" key="6">
    <source>
        <dbReference type="Proteomes" id="UP000007384"/>
    </source>
</evidence>
<dbReference type="Gene3D" id="2.130.10.10">
    <property type="entry name" value="YVTN repeat-like/Quinoprotein amine dehydrogenase"/>
    <property type="match status" value="5"/>
</dbReference>
<dbReference type="SUPFAM" id="SSF50978">
    <property type="entry name" value="WD40 repeat-like"/>
    <property type="match status" value="1"/>
</dbReference>
<dbReference type="eggNOG" id="COG1520">
    <property type="taxonomic scope" value="Bacteria"/>
</dbReference>
<dbReference type="PATRIC" id="fig|771875.3.peg.1055"/>
<dbReference type="InterPro" id="IPR019775">
    <property type="entry name" value="WD40_repeat_CS"/>
</dbReference>
<evidence type="ECO:0000256" key="1">
    <source>
        <dbReference type="ARBA" id="ARBA00022574"/>
    </source>
</evidence>
<evidence type="ECO:0000313" key="5">
    <source>
        <dbReference type="EMBL" id="AFG35138.1"/>
    </source>
</evidence>
<dbReference type="SMART" id="SM00564">
    <property type="entry name" value="PQQ"/>
    <property type="match status" value="3"/>
</dbReference>
<keyword evidence="1 3" id="KW-0853">WD repeat</keyword>
<name>H9UC95_FERPD</name>
<dbReference type="InterPro" id="IPR018391">
    <property type="entry name" value="PQQ_b-propeller_rpt"/>
</dbReference>
<feature type="repeat" description="WD" evidence="3">
    <location>
        <begin position="698"/>
        <end position="737"/>
    </location>
</feature>
<dbReference type="PRINTS" id="PR00320">
    <property type="entry name" value="GPROTEINBRPT"/>
</dbReference>
<sequence length="902" mass="102120">MNKKTHIKSRFLNTFDITKRRTNRYLRGGQMIVKCERFKRLKSFLLLASFTFLVIAIIHNHGYALDFVLYGHNSVVWELSFDNDKLYSVGADGTLKVWNKELLPLQNITSHESWARCIDVSDKYVAVGGYKPDNTIKVYDKNTLKLIYTLKAHKGSVFTLLFYKAFLISAGSDNTIIVWKDFKPLKFLKIHDGWVRKLTIYNGYLVSGDENGRLSFSTLDDFKFERSFELKSQILSLHVFQNKLYVGSSDGSVYRFLLDKGQIKYEKVLSLKSAVQSITDDGKFLYLSVEGKVIVVNDETIGAKIVRNFDMSASEITSLQIIDKTIYVSNREGDIFKYSIDGRYLGKAPKHFLSSAKISANGNSLVIGREDGSIERYNVDNGLLIWSYKNDTSIRFVLTLDESVIAGDSSGKLLVLKDGKVQSVFYNEDAFLTCTLDNSKKNPIYLGSRGKVFSLEDIQGRWNLKTIAVISEEWICSIYNSEGILYVGTNLGNVYALDKMSYKPKLINSYPSPVVKISRLNSQIVVFHFNGTIAVFDGKVWKVQRSDVFPLYSGLVIESQIITGGSKLRIGNSSYEFEAFIVDLAEFRKTKNNIFASLSNGMVVQIEDGNVVRRFSSQISSISTIYADDLVICGHEDGKVSLWNYNKKQAKFELSMIFDDHTDAVKSITRYKKYIISASNDKTIKVWDSKTGKLLNILTGHTGYVWSIFVVGDILVSGGWDGKVILWNLKNFQKIKVYELPKLSITGIFAFSSDEIYLTTLEGFVVRINKDKVTKIKASEQTLWSIDSNYSDNSNPSQIKIYVAGWDGRVYVLDRELRNIGQFKGHNSTIFKIMFFDGKLFTAGTDNLIKVWRIVSDKPENIGSYSNFRQSILSVAISKTLGKVITTDGKGLISIDLEETYR</sequence>
<dbReference type="InterPro" id="IPR001680">
    <property type="entry name" value="WD40_rpt"/>
</dbReference>
<dbReference type="STRING" id="771875.Ferpe_1030"/>
<gene>
    <name evidence="5" type="ordered locus">Ferpe_1030</name>
</gene>
<dbReference type="PROSITE" id="PS00678">
    <property type="entry name" value="WD_REPEATS_1"/>
    <property type="match status" value="2"/>
</dbReference>
<feature type="repeat" description="WD" evidence="3">
    <location>
        <begin position="658"/>
        <end position="697"/>
    </location>
</feature>
<dbReference type="PANTHER" id="PTHR22847">
    <property type="entry name" value="WD40 REPEAT PROTEIN"/>
    <property type="match status" value="1"/>
</dbReference>
<keyword evidence="6" id="KW-1185">Reference proteome</keyword>
<feature type="repeat" description="WD" evidence="3">
    <location>
        <begin position="823"/>
        <end position="862"/>
    </location>
</feature>
<dbReference type="KEGG" id="fpe:Ferpe_1030"/>
<feature type="repeat" description="WD" evidence="3">
    <location>
        <begin position="69"/>
        <end position="99"/>
    </location>
</feature>
<dbReference type="SMART" id="SM00320">
    <property type="entry name" value="WD40"/>
    <property type="match status" value="11"/>
</dbReference>
<feature type="repeat" description="WD" evidence="3">
    <location>
        <begin position="150"/>
        <end position="180"/>
    </location>
</feature>
<proteinExistence type="predicted"/>
<dbReference type="PROSITE" id="PS50082">
    <property type="entry name" value="WD_REPEATS_2"/>
    <property type="match status" value="5"/>
</dbReference>
<dbReference type="InterPro" id="IPR015943">
    <property type="entry name" value="WD40/YVTN_repeat-like_dom_sf"/>
</dbReference>
<dbReference type="InterPro" id="IPR011047">
    <property type="entry name" value="Quinoprotein_ADH-like_sf"/>
</dbReference>
<protein>
    <submittedName>
        <fullName evidence="5">WD40 repeat-containing protein</fullName>
    </submittedName>
</protein>
<organism evidence="5 6">
    <name type="scientific">Fervidobacterium pennivorans (strain DSM 9078 / Ven5)</name>
    <dbReference type="NCBI Taxonomy" id="771875"/>
    <lineage>
        <taxon>Bacteria</taxon>
        <taxon>Thermotogati</taxon>
        <taxon>Thermotogota</taxon>
        <taxon>Thermotogae</taxon>
        <taxon>Thermotogales</taxon>
        <taxon>Fervidobacteriaceae</taxon>
        <taxon>Fervidobacterium</taxon>
    </lineage>
</organism>